<feature type="domain" description="Anti sigma-E protein RseA N-terminal" evidence="1">
    <location>
        <begin position="4"/>
        <end position="74"/>
    </location>
</feature>
<dbReference type="PANTHER" id="PTHR38104">
    <property type="match status" value="1"/>
</dbReference>
<keyword evidence="4" id="KW-1185">Reference proteome</keyword>
<evidence type="ECO:0000259" key="1">
    <source>
        <dbReference type="Pfam" id="PF03872"/>
    </source>
</evidence>
<evidence type="ECO:0000313" key="4">
    <source>
        <dbReference type="Proteomes" id="UP000250744"/>
    </source>
</evidence>
<evidence type="ECO:0000313" key="3">
    <source>
        <dbReference type="EMBL" id="RAU17764.1"/>
    </source>
</evidence>
<dbReference type="Pfam" id="PF03872">
    <property type="entry name" value="RseA_N"/>
    <property type="match status" value="1"/>
</dbReference>
<organism evidence="3 4">
    <name type="scientific">Nitrincola tibetensis</name>
    <dbReference type="NCBI Taxonomy" id="2219697"/>
    <lineage>
        <taxon>Bacteria</taxon>
        <taxon>Pseudomonadati</taxon>
        <taxon>Pseudomonadota</taxon>
        <taxon>Gammaproteobacteria</taxon>
        <taxon>Oceanospirillales</taxon>
        <taxon>Oceanospirillaceae</taxon>
        <taxon>Nitrincola</taxon>
    </lineage>
</organism>
<dbReference type="CDD" id="cd16328">
    <property type="entry name" value="RseA_N"/>
    <property type="match status" value="1"/>
</dbReference>
<dbReference type="GO" id="GO:0016989">
    <property type="term" value="F:sigma factor antagonist activity"/>
    <property type="evidence" value="ECO:0007669"/>
    <property type="project" value="InterPro"/>
</dbReference>
<dbReference type="OrthoDB" id="5734981at2"/>
<dbReference type="InterPro" id="IPR005572">
    <property type="entry name" value="Anti-sigma_E_RseA_N"/>
</dbReference>
<feature type="domain" description="MucB/RseB C-terminal" evidence="2">
    <location>
        <begin position="181"/>
        <end position="268"/>
    </location>
</feature>
<dbReference type="EMBL" id="QKRX01000007">
    <property type="protein sequence ID" value="RAU17764.1"/>
    <property type="molecule type" value="Genomic_DNA"/>
</dbReference>
<dbReference type="InterPro" id="IPR038484">
    <property type="entry name" value="MucB/RseB_C_sf"/>
</dbReference>
<reference evidence="3 4" key="1">
    <citation type="submission" date="2018-06" db="EMBL/GenBank/DDBJ databases">
        <title>Nitrincola tibetense sp. nov., isolated from Lake XuguoCo on Tibetan Plateau.</title>
        <authorList>
            <person name="Xing P."/>
        </authorList>
    </citation>
    <scope>NUCLEOTIDE SEQUENCE [LARGE SCALE GENOMIC DNA]</scope>
    <source>
        <strain evidence="4">xg18</strain>
    </source>
</reference>
<evidence type="ECO:0008006" key="5">
    <source>
        <dbReference type="Google" id="ProtNLM"/>
    </source>
</evidence>
<gene>
    <name evidence="3" type="ORF">DN062_10330</name>
</gene>
<dbReference type="Gene3D" id="1.10.10.880">
    <property type="entry name" value="Anti sigma-E protein RseA, N-terminal domain"/>
    <property type="match status" value="1"/>
</dbReference>
<dbReference type="Pfam" id="PF17188">
    <property type="entry name" value="MucB_RseB_C"/>
    <property type="match status" value="1"/>
</dbReference>
<accession>A0A364NL54</accession>
<dbReference type="SUPFAM" id="SSF89069">
    <property type="entry name" value="N-terminal, cytoplasmic domain of anti-sigmaE factor RseA"/>
    <property type="match status" value="1"/>
</dbReference>
<dbReference type="RefSeq" id="WP_112159256.1">
    <property type="nucleotide sequence ID" value="NZ_QKRX01000007.1"/>
</dbReference>
<protein>
    <recommendedName>
        <fullName evidence="5">Anti sigma-E protein RseA N-terminal domain-containing protein</fullName>
    </recommendedName>
</protein>
<dbReference type="Proteomes" id="UP000250744">
    <property type="component" value="Unassembled WGS sequence"/>
</dbReference>
<proteinExistence type="predicted"/>
<dbReference type="InterPro" id="IPR036147">
    <property type="entry name" value="Anti-sigma_E_RseA_N_sf"/>
</dbReference>
<evidence type="ECO:0000259" key="2">
    <source>
        <dbReference type="Pfam" id="PF17188"/>
    </source>
</evidence>
<sequence>MNEQAESLSALVDGEVSELELRRILKEIDRNPVEADKWRRYHLASAIIKNESPSLYTTDLSLAVMSAIDRSDFKEHSDGSGDLINGRQNQFWKSLASMAVAASVTAVIILGAGWQSPSDDAVVTMPTLAANQNAVPSYAQQARFGGIPSTQFDQSSEIIRSQATMQRYVDQHRFYISDQRYPQWSIGWLPDGFRNIRHESVQHGEVMVFSNGRQAFSVTIEDRGQQSLQEGVSNVGDYIAVGKIQGDKFVTVVGNMPIMIAERIASSVDVSR</sequence>
<dbReference type="InterPro" id="IPR033436">
    <property type="entry name" value="MucB/RseB_C"/>
</dbReference>
<dbReference type="PANTHER" id="PTHR38104:SF1">
    <property type="entry name" value="ANTI-SIGMA-E FACTOR RSEA"/>
    <property type="match status" value="1"/>
</dbReference>
<dbReference type="Gene3D" id="3.30.200.100">
    <property type="entry name" value="MucB/RseB, C-terminal domain"/>
    <property type="match status" value="1"/>
</dbReference>
<dbReference type="InterPro" id="IPR052383">
    <property type="entry name" value="Anti-sigma-E_RseA-like"/>
</dbReference>
<dbReference type="AlphaFoldDB" id="A0A364NL54"/>
<comment type="caution">
    <text evidence="3">The sequence shown here is derived from an EMBL/GenBank/DDBJ whole genome shotgun (WGS) entry which is preliminary data.</text>
</comment>
<name>A0A364NL54_9GAMM</name>